<dbReference type="AlphaFoldDB" id="A0A0F9AND7"/>
<proteinExistence type="predicted"/>
<dbReference type="EMBL" id="LAZR01056651">
    <property type="protein sequence ID" value="KKK73731.1"/>
    <property type="molecule type" value="Genomic_DNA"/>
</dbReference>
<protein>
    <submittedName>
        <fullName evidence="1">Uncharacterized protein</fullName>
    </submittedName>
</protein>
<comment type="caution">
    <text evidence="1">The sequence shown here is derived from an EMBL/GenBank/DDBJ whole genome shotgun (WGS) entry which is preliminary data.</text>
</comment>
<organism evidence="1">
    <name type="scientific">marine sediment metagenome</name>
    <dbReference type="NCBI Taxonomy" id="412755"/>
    <lineage>
        <taxon>unclassified sequences</taxon>
        <taxon>metagenomes</taxon>
        <taxon>ecological metagenomes</taxon>
    </lineage>
</organism>
<gene>
    <name evidence="1" type="ORF">LCGC14_2890870</name>
</gene>
<sequence length="76" mass="8677">MVKKIKIEKVKRILKKPTAQLPSASPTKFVAQLAQSQGQLVREVPDRFSDPVQDNRSLFFREAFAEEKRKAFGGFL</sequence>
<evidence type="ECO:0000313" key="1">
    <source>
        <dbReference type="EMBL" id="KKK73731.1"/>
    </source>
</evidence>
<accession>A0A0F9AND7</accession>
<reference evidence="1" key="1">
    <citation type="journal article" date="2015" name="Nature">
        <title>Complex archaea that bridge the gap between prokaryotes and eukaryotes.</title>
        <authorList>
            <person name="Spang A."/>
            <person name="Saw J.H."/>
            <person name="Jorgensen S.L."/>
            <person name="Zaremba-Niedzwiedzka K."/>
            <person name="Martijn J."/>
            <person name="Lind A.E."/>
            <person name="van Eijk R."/>
            <person name="Schleper C."/>
            <person name="Guy L."/>
            <person name="Ettema T.J."/>
        </authorList>
    </citation>
    <scope>NUCLEOTIDE SEQUENCE</scope>
</reference>
<name>A0A0F9AND7_9ZZZZ</name>